<dbReference type="PANTHER" id="PTHR48061:SF10">
    <property type="entry name" value="LEUCINE-RICH REPEAT-CONTAINING N-TERMINAL PLANT-TYPE DOMAIN-CONTAINING PROTEIN"/>
    <property type="match status" value="1"/>
</dbReference>
<gene>
    <name evidence="7" type="ORF">RND71_014162</name>
</gene>
<comment type="caution">
    <text evidence="7">The sequence shown here is derived from an EMBL/GenBank/DDBJ whole genome shotgun (WGS) entry which is preliminary data.</text>
</comment>
<protein>
    <submittedName>
        <fullName evidence="7">Uncharacterized protein</fullName>
    </submittedName>
</protein>
<organism evidence="7 8">
    <name type="scientific">Anisodus tanguticus</name>
    <dbReference type="NCBI Taxonomy" id="243964"/>
    <lineage>
        <taxon>Eukaryota</taxon>
        <taxon>Viridiplantae</taxon>
        <taxon>Streptophyta</taxon>
        <taxon>Embryophyta</taxon>
        <taxon>Tracheophyta</taxon>
        <taxon>Spermatophyta</taxon>
        <taxon>Magnoliopsida</taxon>
        <taxon>eudicotyledons</taxon>
        <taxon>Gunneridae</taxon>
        <taxon>Pentapetalae</taxon>
        <taxon>asterids</taxon>
        <taxon>lamiids</taxon>
        <taxon>Solanales</taxon>
        <taxon>Solanaceae</taxon>
        <taxon>Solanoideae</taxon>
        <taxon>Hyoscyameae</taxon>
        <taxon>Anisodus</taxon>
    </lineage>
</organism>
<evidence type="ECO:0000256" key="4">
    <source>
        <dbReference type="ARBA" id="ARBA00022989"/>
    </source>
</evidence>
<reference evidence="7" key="1">
    <citation type="submission" date="2023-12" db="EMBL/GenBank/DDBJ databases">
        <title>Genome assembly of Anisodus tanguticus.</title>
        <authorList>
            <person name="Wang Y.-J."/>
        </authorList>
    </citation>
    <scope>NUCLEOTIDE SEQUENCE</scope>
    <source>
        <strain evidence="7">KB-2021</strain>
        <tissue evidence="7">Leaf</tissue>
    </source>
</reference>
<keyword evidence="6" id="KW-0325">Glycoprotein</keyword>
<dbReference type="EMBL" id="JAVYJV010000007">
    <property type="protein sequence ID" value="KAK4366282.1"/>
    <property type="molecule type" value="Genomic_DNA"/>
</dbReference>
<comment type="subcellular location">
    <subcellularLocation>
        <location evidence="1">Membrane</location>
        <topology evidence="1">Single-pass type I membrane protein</topology>
    </subcellularLocation>
</comment>
<keyword evidence="3" id="KW-0732">Signal</keyword>
<proteinExistence type="predicted"/>
<evidence type="ECO:0000313" key="8">
    <source>
        <dbReference type="Proteomes" id="UP001291623"/>
    </source>
</evidence>
<evidence type="ECO:0000256" key="6">
    <source>
        <dbReference type="ARBA" id="ARBA00023180"/>
    </source>
</evidence>
<dbReference type="PANTHER" id="PTHR48061">
    <property type="entry name" value="LEUCINE-RICH REPEAT RECEPTOR PROTEIN KINASE EMS1-LIKE-RELATED"/>
    <property type="match status" value="1"/>
</dbReference>
<dbReference type="GO" id="GO:0016020">
    <property type="term" value="C:membrane"/>
    <property type="evidence" value="ECO:0007669"/>
    <property type="project" value="UniProtKB-SubCell"/>
</dbReference>
<dbReference type="Proteomes" id="UP001291623">
    <property type="component" value="Unassembled WGS sequence"/>
</dbReference>
<keyword evidence="4" id="KW-1133">Transmembrane helix</keyword>
<accession>A0AAE1SAV3</accession>
<evidence type="ECO:0000256" key="2">
    <source>
        <dbReference type="ARBA" id="ARBA00022692"/>
    </source>
</evidence>
<evidence type="ECO:0000313" key="7">
    <source>
        <dbReference type="EMBL" id="KAK4366282.1"/>
    </source>
</evidence>
<dbReference type="AlphaFoldDB" id="A0AAE1SAV3"/>
<sequence length="224" mass="26134">MSKGPNFNTSLNRSYRLKKMCWERSIPNIKMLSYSLFGWYRRTFIPNINMPVVLILTHLDLSDSRFIDQILSEISKISKLRSLRINGYSSGFRLEPYDFQLLLANLTQLREFDIYSVRICSVIPPNFSSYFSTLRLADAQLHGILPERVLHLPNLKFLDLSQNYQLIVTFPMTKWSRNASLKDLYLYGVNFTKVPEPISNFLGLFDCLTKTGHNSNHYIFHPIP</sequence>
<dbReference type="InterPro" id="IPR032675">
    <property type="entry name" value="LRR_dom_sf"/>
</dbReference>
<evidence type="ECO:0000256" key="3">
    <source>
        <dbReference type="ARBA" id="ARBA00022729"/>
    </source>
</evidence>
<dbReference type="Gene3D" id="3.80.10.10">
    <property type="entry name" value="Ribonuclease Inhibitor"/>
    <property type="match status" value="1"/>
</dbReference>
<evidence type="ECO:0000256" key="1">
    <source>
        <dbReference type="ARBA" id="ARBA00004479"/>
    </source>
</evidence>
<keyword evidence="5" id="KW-0472">Membrane</keyword>
<evidence type="ECO:0000256" key="5">
    <source>
        <dbReference type="ARBA" id="ARBA00023136"/>
    </source>
</evidence>
<name>A0AAE1SAV3_9SOLA</name>
<dbReference type="InterPro" id="IPR046956">
    <property type="entry name" value="RLP23-like"/>
</dbReference>
<keyword evidence="2" id="KW-0812">Transmembrane</keyword>
<keyword evidence="8" id="KW-1185">Reference proteome</keyword>
<dbReference type="SUPFAM" id="SSF52058">
    <property type="entry name" value="L domain-like"/>
    <property type="match status" value="1"/>
</dbReference>